<protein>
    <submittedName>
        <fullName evidence="1">Uncharacterized protein</fullName>
    </submittedName>
</protein>
<evidence type="ECO:0000313" key="1">
    <source>
        <dbReference type="EMBL" id="RHZ44569.1"/>
    </source>
</evidence>
<organism evidence="1 2">
    <name type="scientific">Diversispora epigaea</name>
    <dbReference type="NCBI Taxonomy" id="1348612"/>
    <lineage>
        <taxon>Eukaryota</taxon>
        <taxon>Fungi</taxon>
        <taxon>Fungi incertae sedis</taxon>
        <taxon>Mucoromycota</taxon>
        <taxon>Glomeromycotina</taxon>
        <taxon>Glomeromycetes</taxon>
        <taxon>Diversisporales</taxon>
        <taxon>Diversisporaceae</taxon>
        <taxon>Diversispora</taxon>
    </lineage>
</organism>
<proteinExistence type="predicted"/>
<sequence length="150" mass="17760">MVVYVFQKNTLIIELLYNGNACVKDHIWFTSLNAWAMPNKYTNIKLLLLWCYIKGHEWKTRLGHIREVHWCLYCVDNAKLTLEDAKHVVFIKNGECLSEIYINSYCEAILIIQTTQERIVRRNLDCFKVYLILRKPIYSYSKVSLKIGSH</sequence>
<name>A0A397G3C5_9GLOM</name>
<evidence type="ECO:0000313" key="2">
    <source>
        <dbReference type="Proteomes" id="UP000266861"/>
    </source>
</evidence>
<reference evidence="1 2" key="1">
    <citation type="submission" date="2018-08" db="EMBL/GenBank/DDBJ databases">
        <title>Genome and evolution of the arbuscular mycorrhizal fungus Diversispora epigaea (formerly Glomus versiforme) and its bacterial endosymbionts.</title>
        <authorList>
            <person name="Sun X."/>
            <person name="Fei Z."/>
            <person name="Harrison M."/>
        </authorList>
    </citation>
    <scope>NUCLEOTIDE SEQUENCE [LARGE SCALE GENOMIC DNA]</scope>
    <source>
        <strain evidence="1 2">IT104</strain>
    </source>
</reference>
<accession>A0A397G3C5</accession>
<comment type="caution">
    <text evidence="1">The sequence shown here is derived from an EMBL/GenBank/DDBJ whole genome shotgun (WGS) entry which is preliminary data.</text>
</comment>
<dbReference type="AlphaFoldDB" id="A0A397G3C5"/>
<gene>
    <name evidence="1" type="ORF">Glove_718g8</name>
</gene>
<keyword evidence="2" id="KW-1185">Reference proteome</keyword>
<dbReference type="Proteomes" id="UP000266861">
    <property type="component" value="Unassembled WGS sequence"/>
</dbReference>
<dbReference type="EMBL" id="PQFF01000570">
    <property type="protein sequence ID" value="RHZ44569.1"/>
    <property type="molecule type" value="Genomic_DNA"/>
</dbReference>